<sequence length="155" mass="18225">MELQLGVEKRWEIGDADYNQFKEEATLGSYRAALDELEHLIVMRLFELSKLSLSGTGYKLRQQIGKALQRRSHAICNAIIRYNTQAALLNPPRPAISWKEIADYTFLGEFDLLRQSRIDPRREDWTKPAQREATVKYFKLQRAREEIVRLNIEMR</sequence>
<dbReference type="Proteomes" id="UP000790377">
    <property type="component" value="Unassembled WGS sequence"/>
</dbReference>
<proteinExistence type="predicted"/>
<evidence type="ECO:0000313" key="1">
    <source>
        <dbReference type="EMBL" id="KAH7903562.1"/>
    </source>
</evidence>
<organism evidence="1 2">
    <name type="scientific">Hygrophoropsis aurantiaca</name>
    <dbReference type="NCBI Taxonomy" id="72124"/>
    <lineage>
        <taxon>Eukaryota</taxon>
        <taxon>Fungi</taxon>
        <taxon>Dikarya</taxon>
        <taxon>Basidiomycota</taxon>
        <taxon>Agaricomycotina</taxon>
        <taxon>Agaricomycetes</taxon>
        <taxon>Agaricomycetidae</taxon>
        <taxon>Boletales</taxon>
        <taxon>Coniophorineae</taxon>
        <taxon>Hygrophoropsidaceae</taxon>
        <taxon>Hygrophoropsis</taxon>
    </lineage>
</organism>
<evidence type="ECO:0000313" key="2">
    <source>
        <dbReference type="Proteomes" id="UP000790377"/>
    </source>
</evidence>
<protein>
    <submittedName>
        <fullName evidence="1">Uncharacterized protein</fullName>
    </submittedName>
</protein>
<gene>
    <name evidence="1" type="ORF">BJ138DRAFT_1020421</name>
</gene>
<dbReference type="EMBL" id="MU268888">
    <property type="protein sequence ID" value="KAH7903562.1"/>
    <property type="molecule type" value="Genomic_DNA"/>
</dbReference>
<keyword evidence="2" id="KW-1185">Reference proteome</keyword>
<accession>A0ACB7ZS82</accession>
<name>A0ACB7ZS82_9AGAM</name>
<reference evidence="1" key="1">
    <citation type="journal article" date="2021" name="New Phytol.">
        <title>Evolutionary innovations through gain and loss of genes in the ectomycorrhizal Boletales.</title>
        <authorList>
            <person name="Wu G."/>
            <person name="Miyauchi S."/>
            <person name="Morin E."/>
            <person name="Kuo A."/>
            <person name="Drula E."/>
            <person name="Varga T."/>
            <person name="Kohler A."/>
            <person name="Feng B."/>
            <person name="Cao Y."/>
            <person name="Lipzen A."/>
            <person name="Daum C."/>
            <person name="Hundley H."/>
            <person name="Pangilinan J."/>
            <person name="Johnson J."/>
            <person name="Barry K."/>
            <person name="LaButti K."/>
            <person name="Ng V."/>
            <person name="Ahrendt S."/>
            <person name="Min B."/>
            <person name="Choi I.G."/>
            <person name="Park H."/>
            <person name="Plett J.M."/>
            <person name="Magnuson J."/>
            <person name="Spatafora J.W."/>
            <person name="Nagy L.G."/>
            <person name="Henrissat B."/>
            <person name="Grigoriev I.V."/>
            <person name="Yang Z.L."/>
            <person name="Xu J."/>
            <person name="Martin F.M."/>
        </authorList>
    </citation>
    <scope>NUCLEOTIDE SEQUENCE</scope>
    <source>
        <strain evidence="1">ATCC 28755</strain>
    </source>
</reference>
<comment type="caution">
    <text evidence="1">The sequence shown here is derived from an EMBL/GenBank/DDBJ whole genome shotgun (WGS) entry which is preliminary data.</text>
</comment>